<dbReference type="AlphaFoldDB" id="A0A915DG17"/>
<reference evidence="2" key="1">
    <citation type="submission" date="2022-11" db="UniProtKB">
        <authorList>
            <consortium name="WormBaseParasite"/>
        </authorList>
    </citation>
    <scope>IDENTIFICATION</scope>
</reference>
<keyword evidence="1" id="KW-1185">Reference proteome</keyword>
<dbReference type="Proteomes" id="UP000887574">
    <property type="component" value="Unplaced"/>
</dbReference>
<dbReference type="WBParaSite" id="jg19518.1">
    <property type="protein sequence ID" value="jg19518.1"/>
    <property type="gene ID" value="jg19518"/>
</dbReference>
<evidence type="ECO:0000313" key="2">
    <source>
        <dbReference type="WBParaSite" id="jg19518.1"/>
    </source>
</evidence>
<accession>A0A915DG17</accession>
<evidence type="ECO:0000313" key="1">
    <source>
        <dbReference type="Proteomes" id="UP000887574"/>
    </source>
</evidence>
<organism evidence="1 2">
    <name type="scientific">Ditylenchus dipsaci</name>
    <dbReference type="NCBI Taxonomy" id="166011"/>
    <lineage>
        <taxon>Eukaryota</taxon>
        <taxon>Metazoa</taxon>
        <taxon>Ecdysozoa</taxon>
        <taxon>Nematoda</taxon>
        <taxon>Chromadorea</taxon>
        <taxon>Rhabditida</taxon>
        <taxon>Tylenchina</taxon>
        <taxon>Tylenchomorpha</taxon>
        <taxon>Sphaerularioidea</taxon>
        <taxon>Anguinidae</taxon>
        <taxon>Anguininae</taxon>
        <taxon>Ditylenchus</taxon>
    </lineage>
</organism>
<name>A0A915DG17_9BILA</name>
<proteinExistence type="predicted"/>
<sequence>MPSLMTSNIAQPLYSQAVYEPRGLNSPGTQEHNLIIGSYDQSIRNSRRKAASFRPLQTNPHPNLPSLTQAHCPVECLLTPWLECTQLHASNIRSCTSDDSCAWRAPSKRAIGK</sequence>
<protein>
    <submittedName>
        <fullName evidence="2">Uncharacterized protein</fullName>
    </submittedName>
</protein>